<evidence type="ECO:0000313" key="2">
    <source>
        <dbReference type="EMBL" id="RCG32765.1"/>
    </source>
</evidence>
<dbReference type="OrthoDB" id="2634887at2"/>
<reference evidence="2 3" key="1">
    <citation type="submission" date="2018-06" db="EMBL/GenBank/DDBJ databases">
        <title>Sphaerisporangium craniellae sp. nov., isolated from a marine sponge in the South China Sea.</title>
        <authorList>
            <person name="Li L."/>
        </authorList>
    </citation>
    <scope>NUCLEOTIDE SEQUENCE [LARGE SCALE GENOMIC DNA]</scope>
    <source>
        <strain evidence="2 3">CCTCC AA 208026</strain>
    </source>
</reference>
<protein>
    <submittedName>
        <fullName evidence="2">ABC transporter substrate-binding protein</fullName>
    </submittedName>
</protein>
<dbReference type="AlphaFoldDB" id="A0A367FT54"/>
<dbReference type="PANTHER" id="PTHR30024:SF21">
    <property type="entry name" value="ABC TRANSPORTER SUBSTRATE-BINDING PROTEIN"/>
    <property type="match status" value="1"/>
</dbReference>
<name>A0A367FT54_9ACTN</name>
<dbReference type="SUPFAM" id="SSF53850">
    <property type="entry name" value="Periplasmic binding protein-like II"/>
    <property type="match status" value="1"/>
</dbReference>
<dbReference type="InterPro" id="IPR015168">
    <property type="entry name" value="SsuA/THI5"/>
</dbReference>
<dbReference type="Gene3D" id="3.40.190.10">
    <property type="entry name" value="Periplasmic binding protein-like II"/>
    <property type="match status" value="1"/>
</dbReference>
<dbReference type="EMBL" id="QOIL01000002">
    <property type="protein sequence ID" value="RCG32765.1"/>
    <property type="molecule type" value="Genomic_DNA"/>
</dbReference>
<dbReference type="RefSeq" id="WP_114027397.1">
    <property type="nucleotide sequence ID" value="NZ_QOIL01000002.1"/>
</dbReference>
<evidence type="ECO:0000313" key="3">
    <source>
        <dbReference type="Proteomes" id="UP000253094"/>
    </source>
</evidence>
<dbReference type="Gene3D" id="3.40.190.270">
    <property type="match status" value="1"/>
</dbReference>
<evidence type="ECO:0000259" key="1">
    <source>
        <dbReference type="Pfam" id="PF09084"/>
    </source>
</evidence>
<dbReference type="Pfam" id="PF09084">
    <property type="entry name" value="NMT1"/>
    <property type="match status" value="1"/>
</dbReference>
<keyword evidence="3" id="KW-1185">Reference proteome</keyword>
<proteinExistence type="predicted"/>
<sequence>MTSVDKLWYTRCPVPTASGLAHNQGWLAEEFRVAGLEIRILQDAGPELAEHHFDHRLLGLLREGGNVPALAARSAGAPTRLIGLTWIEEWQSILVRADSGITDAAGLAGARVALPGWAETRAKSFPRAMALHGFKGALSQAGLTLDDVTFAEVAAQTRPSVGRDADARAFSWPGIAELARGEVDAVYAKGARAAEQAAEIGAVVAVDLDAHPDPRTRVNNGTPRPITVHARLLEERPELVTGFLVQTLRAADWARGDLGRVRDILSAETRSGADAVATAYRGDFHHFLHPDLSDERVDLLRVQKNFLLVHGFLDADFDLDAWVAPEPLAAARERLEELGALAGDAASVPGAVSEAVSGSAGLRGEIAGAVA</sequence>
<comment type="caution">
    <text evidence="2">The sequence shown here is derived from an EMBL/GenBank/DDBJ whole genome shotgun (WGS) entry which is preliminary data.</text>
</comment>
<dbReference type="Proteomes" id="UP000253094">
    <property type="component" value="Unassembled WGS sequence"/>
</dbReference>
<organism evidence="2 3">
    <name type="scientific">Sphaerisporangium album</name>
    <dbReference type="NCBI Taxonomy" id="509200"/>
    <lineage>
        <taxon>Bacteria</taxon>
        <taxon>Bacillati</taxon>
        <taxon>Actinomycetota</taxon>
        <taxon>Actinomycetes</taxon>
        <taxon>Streptosporangiales</taxon>
        <taxon>Streptosporangiaceae</taxon>
        <taxon>Sphaerisporangium</taxon>
    </lineage>
</organism>
<dbReference type="PANTHER" id="PTHR30024">
    <property type="entry name" value="ALIPHATIC SULFONATES-BINDING PROTEIN-RELATED"/>
    <property type="match status" value="1"/>
</dbReference>
<feature type="domain" description="SsuA/THI5-like" evidence="1">
    <location>
        <begin position="21"/>
        <end position="254"/>
    </location>
</feature>
<accession>A0A367FT54</accession>
<gene>
    <name evidence="2" type="ORF">DQ384_04635</name>
</gene>